<accession>A0A4V6MTV8</accession>
<feature type="domain" description="Ada DNA repair metal-binding" evidence="2">
    <location>
        <begin position="25"/>
        <end position="68"/>
    </location>
</feature>
<keyword evidence="4" id="KW-1185">Reference proteome</keyword>
<dbReference type="GO" id="GO:0008270">
    <property type="term" value="F:zinc ion binding"/>
    <property type="evidence" value="ECO:0007669"/>
    <property type="project" value="InterPro"/>
</dbReference>
<dbReference type="Pfam" id="PF02805">
    <property type="entry name" value="Ada_Zn_binding"/>
    <property type="match status" value="1"/>
</dbReference>
<dbReference type="RefSeq" id="WP_131030124.1">
    <property type="nucleotide sequence ID" value="NZ_SIXF01000009.1"/>
</dbReference>
<dbReference type="AlphaFoldDB" id="A0A4V6MTV8"/>
<evidence type="ECO:0000259" key="2">
    <source>
        <dbReference type="Pfam" id="PF02805"/>
    </source>
</evidence>
<protein>
    <submittedName>
        <fullName evidence="3">Metal-binding protein</fullName>
    </submittedName>
</protein>
<evidence type="ECO:0000256" key="1">
    <source>
        <dbReference type="ARBA" id="ARBA00023159"/>
    </source>
</evidence>
<dbReference type="InterPro" id="IPR004026">
    <property type="entry name" value="Ada_DNA_repair_Zn-bd"/>
</dbReference>
<evidence type="ECO:0000313" key="3">
    <source>
        <dbReference type="EMBL" id="TBO42097.1"/>
    </source>
</evidence>
<keyword evidence="1" id="KW-0010">Activator</keyword>
<dbReference type="InterPro" id="IPR035451">
    <property type="entry name" value="Ada-like_dom_sf"/>
</dbReference>
<dbReference type="GO" id="GO:0008168">
    <property type="term" value="F:methyltransferase activity"/>
    <property type="evidence" value="ECO:0007669"/>
    <property type="project" value="InterPro"/>
</dbReference>
<dbReference type="SUPFAM" id="SSF57884">
    <property type="entry name" value="Ada DNA repair protein, N-terminal domain (N-Ada 10)"/>
    <property type="match status" value="1"/>
</dbReference>
<dbReference type="OrthoDB" id="894286at2"/>
<evidence type="ECO:0000313" key="4">
    <source>
        <dbReference type="Proteomes" id="UP000291819"/>
    </source>
</evidence>
<gene>
    <name evidence="3" type="ORF">EYS08_11225</name>
</gene>
<dbReference type="EMBL" id="SIXF01000009">
    <property type="protein sequence ID" value="TBO42097.1"/>
    <property type="molecule type" value="Genomic_DNA"/>
</dbReference>
<sequence>MIKHADISTEELKKHFKNKDICLGGNARLKIYGLLKCRSGKRIKKENRVFFRSVDEALQHGYRPCGHCLKTAYKQWIYSTPQ</sequence>
<name>A0A4V6MTV8_9SPHI</name>
<dbReference type="GO" id="GO:0003677">
    <property type="term" value="F:DNA binding"/>
    <property type="evidence" value="ECO:0007669"/>
    <property type="project" value="InterPro"/>
</dbReference>
<dbReference type="GO" id="GO:0006281">
    <property type="term" value="P:DNA repair"/>
    <property type="evidence" value="ECO:0007669"/>
    <property type="project" value="InterPro"/>
</dbReference>
<proteinExistence type="predicted"/>
<comment type="caution">
    <text evidence="3">The sequence shown here is derived from an EMBL/GenBank/DDBJ whole genome shotgun (WGS) entry which is preliminary data.</text>
</comment>
<dbReference type="Proteomes" id="UP000291819">
    <property type="component" value="Unassembled WGS sequence"/>
</dbReference>
<dbReference type="GO" id="GO:0006355">
    <property type="term" value="P:regulation of DNA-templated transcription"/>
    <property type="evidence" value="ECO:0007669"/>
    <property type="project" value="InterPro"/>
</dbReference>
<reference evidence="3 4" key="1">
    <citation type="submission" date="2019-02" db="EMBL/GenBank/DDBJ databases">
        <title>Pedobacter kyonggii whole genome sequence analysis.</title>
        <authorList>
            <person name="Dahal R.H."/>
        </authorList>
    </citation>
    <scope>NUCLEOTIDE SEQUENCE [LARGE SCALE GENOMIC DNA]</scope>
    <source>
        <strain evidence="3 4">K-4-11-1</strain>
    </source>
</reference>
<organism evidence="3 4">
    <name type="scientific">Pedobacter kyonggii</name>
    <dbReference type="NCBI Taxonomy" id="1926871"/>
    <lineage>
        <taxon>Bacteria</taxon>
        <taxon>Pseudomonadati</taxon>
        <taxon>Bacteroidota</taxon>
        <taxon>Sphingobacteriia</taxon>
        <taxon>Sphingobacteriales</taxon>
        <taxon>Sphingobacteriaceae</taxon>
        <taxon>Pedobacter</taxon>
    </lineage>
</organism>
<dbReference type="Gene3D" id="3.40.10.10">
    <property type="entry name" value="DNA Methylphosphotriester Repair Domain"/>
    <property type="match status" value="1"/>
</dbReference>